<dbReference type="Proteomes" id="UP000694915">
    <property type="component" value="Unplaced"/>
</dbReference>
<keyword evidence="6" id="KW-1185">Reference proteome</keyword>
<dbReference type="Pfam" id="PF07686">
    <property type="entry name" value="V-set"/>
    <property type="match status" value="3"/>
</dbReference>
<dbReference type="InterPro" id="IPR003598">
    <property type="entry name" value="Ig_sub2"/>
</dbReference>
<name>A0ABM1TVM5_MICOH</name>
<evidence type="ECO:0000313" key="6">
    <source>
        <dbReference type="Proteomes" id="UP000694915"/>
    </source>
</evidence>
<dbReference type="PANTHER" id="PTHR44427:SF1">
    <property type="entry name" value="CARCINOEMBRYONIC ANTIGEN-RELATED CELL ADHESION MOLECULE 1"/>
    <property type="match status" value="1"/>
</dbReference>
<protein>
    <submittedName>
        <fullName evidence="7">Carcinoembryonic antigen-related cell adhesion molecule 3-like</fullName>
    </submittedName>
</protein>
<dbReference type="SUPFAM" id="SSF48726">
    <property type="entry name" value="Immunoglobulin"/>
    <property type="match status" value="6"/>
</dbReference>
<dbReference type="InterPro" id="IPR013783">
    <property type="entry name" value="Ig-like_fold"/>
</dbReference>
<proteinExistence type="inferred from homology"/>
<keyword evidence="3" id="KW-0393">Immunoglobulin domain</keyword>
<evidence type="ECO:0000256" key="3">
    <source>
        <dbReference type="ARBA" id="ARBA00023319"/>
    </source>
</evidence>
<evidence type="ECO:0000256" key="1">
    <source>
        <dbReference type="ARBA" id="ARBA00022729"/>
    </source>
</evidence>
<reference evidence="7" key="1">
    <citation type="submission" date="2025-08" db="UniProtKB">
        <authorList>
            <consortium name="RefSeq"/>
        </authorList>
    </citation>
    <scope>IDENTIFICATION</scope>
</reference>
<dbReference type="RefSeq" id="XP_026633787.1">
    <property type="nucleotide sequence ID" value="XM_026777986.1"/>
</dbReference>
<dbReference type="InterPro" id="IPR007110">
    <property type="entry name" value="Ig-like_dom"/>
</dbReference>
<gene>
    <name evidence="7" type="primary">LOC101990790</name>
</gene>
<dbReference type="InterPro" id="IPR013106">
    <property type="entry name" value="Ig_V-set"/>
</dbReference>
<dbReference type="SMART" id="SM00409">
    <property type="entry name" value="IG"/>
    <property type="match status" value="5"/>
</dbReference>
<organism evidence="6 7">
    <name type="scientific">Microtus ochrogaster</name>
    <name type="common">Prairie vole</name>
    <dbReference type="NCBI Taxonomy" id="79684"/>
    <lineage>
        <taxon>Eukaryota</taxon>
        <taxon>Metazoa</taxon>
        <taxon>Chordata</taxon>
        <taxon>Craniata</taxon>
        <taxon>Vertebrata</taxon>
        <taxon>Euteleostomi</taxon>
        <taxon>Mammalia</taxon>
        <taxon>Eutheria</taxon>
        <taxon>Euarchontoglires</taxon>
        <taxon>Glires</taxon>
        <taxon>Rodentia</taxon>
        <taxon>Myomorpha</taxon>
        <taxon>Muroidea</taxon>
        <taxon>Cricetidae</taxon>
        <taxon>Arvicolinae</taxon>
        <taxon>Microtus</taxon>
    </lineage>
</organism>
<evidence type="ECO:0000256" key="4">
    <source>
        <dbReference type="ARBA" id="ARBA00038222"/>
    </source>
</evidence>
<accession>A0ABM1TVM5</accession>
<dbReference type="GeneID" id="101990790"/>
<evidence type="ECO:0000256" key="2">
    <source>
        <dbReference type="ARBA" id="ARBA00023180"/>
    </source>
</evidence>
<keyword evidence="2" id="KW-0325">Glycoprotein</keyword>
<dbReference type="CDD" id="cd05774">
    <property type="entry name" value="IgV_CEACAM_D1"/>
    <property type="match status" value="1"/>
</dbReference>
<feature type="domain" description="Ig-like" evidence="5">
    <location>
        <begin position="511"/>
        <end position="593"/>
    </location>
</feature>
<dbReference type="PANTHER" id="PTHR44427">
    <property type="entry name" value="CARCINOEMBRYONIC ANTIGEN-RELATED CELL ADHESION MOLECULE 19"/>
    <property type="match status" value="1"/>
</dbReference>
<dbReference type="InterPro" id="IPR036179">
    <property type="entry name" value="Ig-like_dom_sf"/>
</dbReference>
<dbReference type="Gene3D" id="2.60.40.10">
    <property type="entry name" value="Immunoglobulins"/>
    <property type="match status" value="6"/>
</dbReference>
<feature type="domain" description="Ig-like" evidence="5">
    <location>
        <begin position="191"/>
        <end position="283"/>
    </location>
</feature>
<evidence type="ECO:0000259" key="5">
    <source>
        <dbReference type="PROSITE" id="PS50835"/>
    </source>
</evidence>
<dbReference type="PROSITE" id="PS50835">
    <property type="entry name" value="IG_LIKE"/>
    <property type="match status" value="2"/>
</dbReference>
<sequence length="595" mass="67156">MTAIYGLPDNLSRPGPAHSGRETIFHNGSMLLEKVNLKDTGFYTVRTYNIHGNAISTTFTYLNVYGSLSAFCNALTSSRLMIQPVLRYVAKGEDVLLQVHNLPKEARVFSWHKSNNGSPARKVVEYNRLANVISWLPAEERRKEVYENGSLLLKKVIESDAGMYTLEVLYNHFKTERANVEFYVKKSVTQPFVQITDTTVTGGTSVILTCVSPDTDVSIRWIFNNENLQLTEKMTLSPTKCGLRIDPVGREHFGLYQCEVSNHFTSLLTFWHLSTIARETTVSVPPLVPEGDDVLFLVHNLPKDIKSLAWFKGQGNTSKKIATYTLHNDLRRRGLAYSNRETIYHNGSMLFEKVTLKDSGFYTLQTYNRHGKNVSTTSVILNVKAYLWKCGRLSTSSQPRIESVPPSVAEGRSVLLLVRNIPERVTAFLWFKVENDSKKTLLAFHYHPFEKPVFWGPAYSGRETVNSDGSLLLHSVSQKDRGLYILRIVKADAKDEEAKVQLQVDKPVTQPFVQITDTTVSGGDSVTFTCISPDTDVSIRWIFNNSTLYFTERMTLSPTKCGLRISPVKEMDSGKYQCEVSNHFSSKTSLPVSWP</sequence>
<evidence type="ECO:0000313" key="7">
    <source>
        <dbReference type="RefSeq" id="XP_026633787.1"/>
    </source>
</evidence>
<dbReference type="Pfam" id="PF13927">
    <property type="entry name" value="Ig_3"/>
    <property type="match status" value="2"/>
</dbReference>
<dbReference type="InterPro" id="IPR050831">
    <property type="entry name" value="CEA_cell_adhesion"/>
</dbReference>
<dbReference type="SMART" id="SM00408">
    <property type="entry name" value="IGc2"/>
    <property type="match status" value="2"/>
</dbReference>
<dbReference type="InterPro" id="IPR003599">
    <property type="entry name" value="Ig_sub"/>
</dbReference>
<comment type="similarity">
    <text evidence="4">Belongs to the immunoglobulin superfamily. CEA family.</text>
</comment>
<keyword evidence="1" id="KW-0732">Signal</keyword>